<evidence type="ECO:0000313" key="7">
    <source>
        <dbReference type="EMBL" id="GCD43601.1"/>
    </source>
</evidence>
<evidence type="ECO:0000259" key="6">
    <source>
        <dbReference type="PROSITE" id="PS50977"/>
    </source>
</evidence>
<feature type="domain" description="HTH tetR-type" evidence="6">
    <location>
        <begin position="49"/>
        <end position="108"/>
    </location>
</feature>
<dbReference type="SUPFAM" id="SSF46689">
    <property type="entry name" value="Homeodomain-like"/>
    <property type="match status" value="1"/>
</dbReference>
<keyword evidence="2 4" id="KW-0238">DNA-binding</keyword>
<feature type="region of interest" description="Disordered" evidence="5">
    <location>
        <begin position="1"/>
        <end position="46"/>
    </location>
</feature>
<dbReference type="Proteomes" id="UP000286746">
    <property type="component" value="Unassembled WGS sequence"/>
</dbReference>
<evidence type="ECO:0000256" key="2">
    <source>
        <dbReference type="ARBA" id="ARBA00023125"/>
    </source>
</evidence>
<organism evidence="7 8">
    <name type="scientific">Streptomyces paromomycinus</name>
    <name type="common">Streptomyces rimosus subsp. paromomycinus</name>
    <dbReference type="NCBI Taxonomy" id="92743"/>
    <lineage>
        <taxon>Bacteria</taxon>
        <taxon>Bacillati</taxon>
        <taxon>Actinomycetota</taxon>
        <taxon>Actinomycetes</taxon>
        <taxon>Kitasatosporales</taxon>
        <taxon>Streptomycetaceae</taxon>
        <taxon>Streptomyces</taxon>
    </lineage>
</organism>
<dbReference type="InterPro" id="IPR049445">
    <property type="entry name" value="TetR_SbtR-like_C"/>
</dbReference>
<dbReference type="Pfam" id="PF00440">
    <property type="entry name" value="TetR_N"/>
    <property type="match status" value="1"/>
</dbReference>
<dbReference type="GO" id="GO:0003700">
    <property type="term" value="F:DNA-binding transcription factor activity"/>
    <property type="evidence" value="ECO:0007669"/>
    <property type="project" value="TreeGrafter"/>
</dbReference>
<evidence type="ECO:0000313" key="8">
    <source>
        <dbReference type="Proteomes" id="UP000286746"/>
    </source>
</evidence>
<evidence type="ECO:0000256" key="5">
    <source>
        <dbReference type="SAM" id="MobiDB-lite"/>
    </source>
</evidence>
<dbReference type="InterPro" id="IPR009057">
    <property type="entry name" value="Homeodomain-like_sf"/>
</dbReference>
<dbReference type="EMBL" id="BHZD01000001">
    <property type="protein sequence ID" value="GCD43601.1"/>
    <property type="molecule type" value="Genomic_DNA"/>
</dbReference>
<accession>A0A401W2S4</accession>
<keyword evidence="3" id="KW-0804">Transcription</keyword>
<dbReference type="GO" id="GO:0000976">
    <property type="term" value="F:transcription cis-regulatory region binding"/>
    <property type="evidence" value="ECO:0007669"/>
    <property type="project" value="TreeGrafter"/>
</dbReference>
<comment type="caution">
    <text evidence="7">The sequence shown here is derived from an EMBL/GenBank/DDBJ whole genome shotgun (WGS) entry which is preliminary data.</text>
</comment>
<dbReference type="InterPro" id="IPR001647">
    <property type="entry name" value="HTH_TetR"/>
</dbReference>
<reference evidence="7 8" key="1">
    <citation type="submission" date="2018-11" db="EMBL/GenBank/DDBJ databases">
        <title>Whole genome sequence of Streptomyces paromomycinus NBRC 15454(T).</title>
        <authorList>
            <person name="Komaki H."/>
            <person name="Tamura T."/>
        </authorList>
    </citation>
    <scope>NUCLEOTIDE SEQUENCE [LARGE SCALE GENOMIC DNA]</scope>
    <source>
        <strain evidence="7 8">NBRC 15454</strain>
    </source>
</reference>
<feature type="compositionally biased region" description="Basic and acidic residues" evidence="5">
    <location>
        <begin position="1"/>
        <end position="10"/>
    </location>
</feature>
<evidence type="ECO:0000256" key="1">
    <source>
        <dbReference type="ARBA" id="ARBA00023015"/>
    </source>
</evidence>
<evidence type="ECO:0000256" key="3">
    <source>
        <dbReference type="ARBA" id="ARBA00023163"/>
    </source>
</evidence>
<dbReference type="InterPro" id="IPR036271">
    <property type="entry name" value="Tet_transcr_reg_TetR-rel_C_sf"/>
</dbReference>
<sequence>MSEGTQRKTGADPTAATGPADADPTAATCPADADTQAARPAKRVRADAQRSTDALLTAAAEVFAASGVDAPVRQITAKAGVGAGTLYRHFPQRADLVAAVFRHEVDACADAAPALMAAYAPVDALARWLQRFAGFIATKRGLSSALHSGDPAFDSLPGYFQQRFVPVLSALLDTAASAGHIRSDLDLDPEDLLRAVANLTLPAAEDDNAPAQQMVTLLVDGLRYGARTPGPA</sequence>
<dbReference type="RefSeq" id="WP_125054692.1">
    <property type="nucleotide sequence ID" value="NZ_BHZD01000001.1"/>
</dbReference>
<proteinExistence type="predicted"/>
<name>A0A401W2S4_STREY</name>
<dbReference type="PANTHER" id="PTHR30055">
    <property type="entry name" value="HTH-TYPE TRANSCRIPTIONAL REGULATOR RUTR"/>
    <property type="match status" value="1"/>
</dbReference>
<evidence type="ECO:0000256" key="4">
    <source>
        <dbReference type="PROSITE-ProRule" id="PRU00335"/>
    </source>
</evidence>
<feature type="DNA-binding region" description="H-T-H motif" evidence="4">
    <location>
        <begin position="71"/>
        <end position="90"/>
    </location>
</feature>
<protein>
    <submittedName>
        <fullName evidence="7">TetR family transcriptional regulator</fullName>
    </submittedName>
</protein>
<dbReference type="PRINTS" id="PR00455">
    <property type="entry name" value="HTHTETR"/>
</dbReference>
<dbReference type="Pfam" id="PF21597">
    <property type="entry name" value="TetR_C_43"/>
    <property type="match status" value="1"/>
</dbReference>
<feature type="compositionally biased region" description="Low complexity" evidence="5">
    <location>
        <begin position="11"/>
        <end position="38"/>
    </location>
</feature>
<dbReference type="Gene3D" id="1.10.357.10">
    <property type="entry name" value="Tetracycline Repressor, domain 2"/>
    <property type="match status" value="1"/>
</dbReference>
<dbReference type="PROSITE" id="PS50977">
    <property type="entry name" value="HTH_TETR_2"/>
    <property type="match status" value="1"/>
</dbReference>
<gene>
    <name evidence="7" type="ORF">GKJPGBOP_03282</name>
</gene>
<keyword evidence="1" id="KW-0805">Transcription regulation</keyword>
<dbReference type="SUPFAM" id="SSF48498">
    <property type="entry name" value="Tetracyclin repressor-like, C-terminal domain"/>
    <property type="match status" value="1"/>
</dbReference>
<dbReference type="AlphaFoldDB" id="A0A401W2S4"/>
<dbReference type="InterPro" id="IPR050109">
    <property type="entry name" value="HTH-type_TetR-like_transc_reg"/>
</dbReference>
<dbReference type="PANTHER" id="PTHR30055:SF234">
    <property type="entry name" value="HTH-TYPE TRANSCRIPTIONAL REGULATOR BETI"/>
    <property type="match status" value="1"/>
</dbReference>
<keyword evidence="8" id="KW-1185">Reference proteome</keyword>